<name>A0A0B2JYY1_9FIRM</name>
<keyword evidence="6" id="KW-0418">Kinase</keyword>
<dbReference type="Gene3D" id="3.30.70.560">
    <property type="entry name" value="7,8-Dihydro-6-hydroxymethylpterin-pyrophosphokinase HPPK"/>
    <property type="match status" value="1"/>
</dbReference>
<dbReference type="SUPFAM" id="SSF55083">
    <property type="entry name" value="6-hydroxymethyl-7,8-dihydropterin pyrophosphokinase, HPPK"/>
    <property type="match status" value="1"/>
</dbReference>
<dbReference type="InterPro" id="IPR035907">
    <property type="entry name" value="Hppk_sf"/>
</dbReference>
<dbReference type="PANTHER" id="PTHR43071:SF1">
    <property type="entry name" value="2-AMINO-4-HYDROXY-6-HYDROXYMETHYLDIHYDROPTERIDINE PYROPHOSPHOKINASE"/>
    <property type="match status" value="1"/>
</dbReference>
<dbReference type="AlphaFoldDB" id="A0A0B2JYY1"/>
<evidence type="ECO:0000259" key="9">
    <source>
        <dbReference type="PROSITE" id="PS00794"/>
    </source>
</evidence>
<evidence type="ECO:0000256" key="7">
    <source>
        <dbReference type="ARBA" id="ARBA00022840"/>
    </source>
</evidence>
<dbReference type="NCBIfam" id="TIGR01498">
    <property type="entry name" value="folK"/>
    <property type="match status" value="1"/>
</dbReference>
<dbReference type="PANTHER" id="PTHR43071">
    <property type="entry name" value="2-AMINO-4-HYDROXY-6-HYDROXYMETHYLDIHYDROPTERIDINE PYROPHOSPHOKINASE"/>
    <property type="match status" value="1"/>
</dbReference>
<feature type="domain" description="7,8-dihydro-6-hydroxymethylpterin-pyrophosphokinase" evidence="9">
    <location>
        <begin position="91"/>
        <end position="102"/>
    </location>
</feature>
<evidence type="ECO:0000313" key="10">
    <source>
        <dbReference type="EMBL" id="KHM51801.1"/>
    </source>
</evidence>
<evidence type="ECO:0000256" key="8">
    <source>
        <dbReference type="ARBA" id="ARBA00022909"/>
    </source>
</evidence>
<keyword evidence="11" id="KW-1185">Reference proteome</keyword>
<reference evidence="10 11" key="1">
    <citation type="journal article" date="2013" name="PLoS ONE">
        <title>Identification and characterization of three novel lipases belonging to families II and V from Anaerovibrio lipolyticus 5ST.</title>
        <authorList>
            <person name="Prive F."/>
            <person name="Kaderbhai N.N."/>
            <person name="Girdwood S."/>
            <person name="Worgan H.J."/>
            <person name="Pinloche E."/>
            <person name="Scollan N.D."/>
            <person name="Huws S.A."/>
            <person name="Newbold C.J."/>
        </authorList>
    </citation>
    <scope>NUCLEOTIDE SEQUENCE [LARGE SCALE GENOMIC DNA]</scope>
    <source>
        <strain evidence="10 11">5S</strain>
    </source>
</reference>
<dbReference type="InterPro" id="IPR000550">
    <property type="entry name" value="Hppk"/>
</dbReference>
<dbReference type="GO" id="GO:0016301">
    <property type="term" value="F:kinase activity"/>
    <property type="evidence" value="ECO:0007669"/>
    <property type="project" value="UniProtKB-KW"/>
</dbReference>
<keyword evidence="7" id="KW-0067">ATP-binding</keyword>
<dbReference type="CDD" id="cd00483">
    <property type="entry name" value="HPPK"/>
    <property type="match status" value="1"/>
</dbReference>
<dbReference type="PROSITE" id="PS00794">
    <property type="entry name" value="HPPK"/>
    <property type="match status" value="1"/>
</dbReference>
<dbReference type="GO" id="GO:0003848">
    <property type="term" value="F:2-amino-4-hydroxy-6-hydroxymethyldihydropteridine diphosphokinase activity"/>
    <property type="evidence" value="ECO:0007669"/>
    <property type="project" value="UniProtKB-EC"/>
</dbReference>
<sequence length="170" mass="19484">MKKTYECYISIGSNMGDKEATIRKAIKMLAASDKIHLVSVSSFYETPPWGKSDQPLFFNGALCVKTELEPLELLHVCQDIEKQLGRVRHTHWGPRTIDLDLLYIEGVEMDTPELTLPHKHMLDRAFVLVPLSEIAPGLRIKGKFIGDYLLHARDKDDMVLIKRIRQRQEA</sequence>
<evidence type="ECO:0000256" key="4">
    <source>
        <dbReference type="ARBA" id="ARBA00022679"/>
    </source>
</evidence>
<evidence type="ECO:0000256" key="5">
    <source>
        <dbReference type="ARBA" id="ARBA00022741"/>
    </source>
</evidence>
<keyword evidence="5" id="KW-0547">Nucleotide-binding</keyword>
<comment type="pathway">
    <text evidence="2">Cofactor biosynthesis; tetrahydrofolate biosynthesis; 2-amino-4-hydroxy-6-hydroxymethyl-7,8-dihydropteridine diphosphate from 7,8-dihydroneopterin triphosphate: step 4/4.</text>
</comment>
<protein>
    <recommendedName>
        <fullName evidence="3">2-amino-4-hydroxy-6-hydroxymethyldihydropteridine diphosphokinase</fullName>
        <ecNumber evidence="3">2.7.6.3</ecNumber>
    </recommendedName>
</protein>
<dbReference type="EMBL" id="JSCE01000172">
    <property type="protein sequence ID" value="KHM51801.1"/>
    <property type="molecule type" value="Genomic_DNA"/>
</dbReference>
<dbReference type="GO" id="GO:0046654">
    <property type="term" value="P:tetrahydrofolate biosynthetic process"/>
    <property type="evidence" value="ECO:0007669"/>
    <property type="project" value="UniProtKB-UniPathway"/>
</dbReference>
<comment type="caution">
    <text evidence="10">The sequence shown here is derived from an EMBL/GenBank/DDBJ whole genome shotgun (WGS) entry which is preliminary data.</text>
</comment>
<evidence type="ECO:0000256" key="3">
    <source>
        <dbReference type="ARBA" id="ARBA00013253"/>
    </source>
</evidence>
<evidence type="ECO:0000313" key="11">
    <source>
        <dbReference type="Proteomes" id="UP000030993"/>
    </source>
</evidence>
<keyword evidence="8" id="KW-0289">Folate biosynthesis</keyword>
<dbReference type="Proteomes" id="UP000030993">
    <property type="component" value="Unassembled WGS sequence"/>
</dbReference>
<gene>
    <name evidence="10" type="ORF">NZ47_08490</name>
</gene>
<accession>A0A0B2JYY1</accession>
<dbReference type="RefSeq" id="WP_039209226.1">
    <property type="nucleotide sequence ID" value="NZ_JSCE01000172.1"/>
</dbReference>
<organism evidence="10 11">
    <name type="scientific">Anaerovibrio lipolyticus</name>
    <dbReference type="NCBI Taxonomy" id="82374"/>
    <lineage>
        <taxon>Bacteria</taxon>
        <taxon>Bacillati</taxon>
        <taxon>Bacillota</taxon>
        <taxon>Negativicutes</taxon>
        <taxon>Selenomonadales</taxon>
        <taxon>Selenomonadaceae</taxon>
        <taxon>Anaerovibrio</taxon>
    </lineage>
</organism>
<dbReference type="UniPathway" id="UPA00077">
    <property type="reaction ID" value="UER00155"/>
</dbReference>
<dbReference type="EC" id="2.7.6.3" evidence="3"/>
<dbReference type="Pfam" id="PF01288">
    <property type="entry name" value="HPPK"/>
    <property type="match status" value="1"/>
</dbReference>
<comment type="catalytic activity">
    <reaction evidence="1">
        <text>6-hydroxymethyl-7,8-dihydropterin + ATP = (7,8-dihydropterin-6-yl)methyl diphosphate + AMP + H(+)</text>
        <dbReference type="Rhea" id="RHEA:11412"/>
        <dbReference type="ChEBI" id="CHEBI:15378"/>
        <dbReference type="ChEBI" id="CHEBI:30616"/>
        <dbReference type="ChEBI" id="CHEBI:44841"/>
        <dbReference type="ChEBI" id="CHEBI:72950"/>
        <dbReference type="ChEBI" id="CHEBI:456215"/>
        <dbReference type="EC" id="2.7.6.3"/>
    </reaction>
</comment>
<dbReference type="eggNOG" id="COG0801">
    <property type="taxonomic scope" value="Bacteria"/>
</dbReference>
<dbReference type="STRING" id="82374.NZ47_08490"/>
<dbReference type="GO" id="GO:0046656">
    <property type="term" value="P:folic acid biosynthetic process"/>
    <property type="evidence" value="ECO:0007669"/>
    <property type="project" value="UniProtKB-KW"/>
</dbReference>
<evidence type="ECO:0000256" key="1">
    <source>
        <dbReference type="ARBA" id="ARBA00000198"/>
    </source>
</evidence>
<keyword evidence="4" id="KW-0808">Transferase</keyword>
<dbReference type="GO" id="GO:0005524">
    <property type="term" value="F:ATP binding"/>
    <property type="evidence" value="ECO:0007669"/>
    <property type="project" value="UniProtKB-KW"/>
</dbReference>
<proteinExistence type="predicted"/>
<evidence type="ECO:0000256" key="2">
    <source>
        <dbReference type="ARBA" id="ARBA00005051"/>
    </source>
</evidence>
<evidence type="ECO:0000256" key="6">
    <source>
        <dbReference type="ARBA" id="ARBA00022777"/>
    </source>
</evidence>